<dbReference type="KEGG" id="mrub:DEO27_026830"/>
<name>A0A5C1I5H5_9SPHI</name>
<dbReference type="AlphaFoldDB" id="A0A5C1I5H5"/>
<reference evidence="1" key="1">
    <citation type="submission" date="2019-08" db="EMBL/GenBank/DDBJ databases">
        <title>Comparative genome analysis confer to the adaptation heavy metal polluted environment.</title>
        <authorList>
            <person name="Li Y."/>
        </authorList>
    </citation>
    <scope>NUCLEOTIDE SEQUENCE [LARGE SCALE GENOMIC DNA]</scope>
    <source>
        <strain evidence="1">P1</strain>
    </source>
</reference>
<proteinExistence type="predicted"/>
<keyword evidence="2" id="KW-1185">Reference proteome</keyword>
<sequence>MAEKKRLSKAEIAVRKELAKNLFTKDGVTTQKELAERVGISEKSIGKWIAEEKWETQRAGILMTREVELKRLYKQFTNLNDAIEKRGKGADFPDSKEADILKKLTASIRDLETEVSLQEACEVLMKLINFARTENLTEAKIIMKWADLMIKTLVK</sequence>
<evidence type="ECO:0000313" key="2">
    <source>
        <dbReference type="Proteomes" id="UP000251402"/>
    </source>
</evidence>
<accession>A0A5C1I5H5</accession>
<dbReference type="Proteomes" id="UP000251402">
    <property type="component" value="Chromosome"/>
</dbReference>
<organism evidence="1 2">
    <name type="scientific">Mucilaginibacter rubeus</name>
    <dbReference type="NCBI Taxonomy" id="2027860"/>
    <lineage>
        <taxon>Bacteria</taxon>
        <taxon>Pseudomonadati</taxon>
        <taxon>Bacteroidota</taxon>
        <taxon>Sphingobacteriia</taxon>
        <taxon>Sphingobacteriales</taxon>
        <taxon>Sphingobacteriaceae</taxon>
        <taxon>Mucilaginibacter</taxon>
    </lineage>
</organism>
<dbReference type="OrthoDB" id="961372at2"/>
<protein>
    <submittedName>
        <fullName evidence="1">DDE transposase family protein</fullName>
    </submittedName>
</protein>
<gene>
    <name evidence="1" type="ORF">DEO27_026830</name>
</gene>
<evidence type="ECO:0000313" key="1">
    <source>
        <dbReference type="EMBL" id="QEM13472.1"/>
    </source>
</evidence>
<dbReference type="RefSeq" id="WP_112574843.1">
    <property type="nucleotide sequence ID" value="NZ_CP043450.1"/>
</dbReference>
<dbReference type="EMBL" id="CP043450">
    <property type="protein sequence ID" value="QEM13472.1"/>
    <property type="molecule type" value="Genomic_DNA"/>
</dbReference>